<comment type="similarity">
    <text evidence="1 12">Belongs to the Nth/MutY family.</text>
</comment>
<dbReference type="NCBIfam" id="TIGR01083">
    <property type="entry name" value="nth"/>
    <property type="match status" value="1"/>
</dbReference>
<dbReference type="GO" id="GO:0019104">
    <property type="term" value="F:DNA N-glycosylase activity"/>
    <property type="evidence" value="ECO:0007669"/>
    <property type="project" value="UniProtKB-UniRule"/>
</dbReference>
<dbReference type="FunFam" id="1.10.340.30:FF:000001">
    <property type="entry name" value="Endonuclease III"/>
    <property type="match status" value="1"/>
</dbReference>
<evidence type="ECO:0000256" key="11">
    <source>
        <dbReference type="ARBA" id="ARBA00023295"/>
    </source>
</evidence>
<dbReference type="GO" id="GO:0003677">
    <property type="term" value="F:DNA binding"/>
    <property type="evidence" value="ECO:0007669"/>
    <property type="project" value="UniProtKB-UniRule"/>
</dbReference>
<comment type="function">
    <text evidence="12">DNA repair enzyme that has both DNA N-glycosylase activity and AP-lyase activity. The DNA N-glycosylase activity releases various damaged pyrimidines from DNA by cleaving the N-glycosidic bond, leaving an AP (apurinic/apyrimidinic) site. The AP-lyase activity cleaves the phosphodiester bond 3' to the AP site by a beta-elimination, leaving a 3'-terminal unsaturated sugar and a product with a terminal 5'-phosphate.</text>
</comment>
<keyword evidence="9 12" id="KW-0234">DNA repair</keyword>
<dbReference type="Pfam" id="PF00633">
    <property type="entry name" value="HHH"/>
    <property type="match status" value="1"/>
</dbReference>
<evidence type="ECO:0000256" key="7">
    <source>
        <dbReference type="ARBA" id="ARBA00023014"/>
    </source>
</evidence>
<dbReference type="GO" id="GO:0051539">
    <property type="term" value="F:4 iron, 4 sulfur cluster binding"/>
    <property type="evidence" value="ECO:0007669"/>
    <property type="project" value="UniProtKB-UniRule"/>
</dbReference>
<feature type="binding site" evidence="12">
    <location>
        <position position="189"/>
    </location>
    <ligand>
        <name>[4Fe-4S] cluster</name>
        <dbReference type="ChEBI" id="CHEBI:49883"/>
    </ligand>
</feature>
<keyword evidence="10 12" id="KW-0456">Lyase</keyword>
<accession>A0A9D2I9Z3</accession>
<dbReference type="GO" id="GO:0046872">
    <property type="term" value="F:metal ion binding"/>
    <property type="evidence" value="ECO:0007669"/>
    <property type="project" value="UniProtKB-KW"/>
</dbReference>
<keyword evidence="6 12" id="KW-0408">Iron</keyword>
<evidence type="ECO:0000313" key="15">
    <source>
        <dbReference type="Proteomes" id="UP000886858"/>
    </source>
</evidence>
<dbReference type="SUPFAM" id="SSF48150">
    <property type="entry name" value="DNA-glycosylase"/>
    <property type="match status" value="1"/>
</dbReference>
<dbReference type="CDD" id="cd00056">
    <property type="entry name" value="ENDO3c"/>
    <property type="match status" value="1"/>
</dbReference>
<keyword evidence="4 12" id="KW-0227">DNA damage</keyword>
<evidence type="ECO:0000256" key="12">
    <source>
        <dbReference type="HAMAP-Rule" id="MF_00942"/>
    </source>
</evidence>
<comment type="catalytic activity">
    <reaction evidence="12">
        <text>2'-deoxyribonucleotide-(2'-deoxyribose 5'-phosphate)-2'-deoxyribonucleotide-DNA = a 3'-end 2'-deoxyribonucleotide-(2,3-dehydro-2,3-deoxyribose 5'-phosphate)-DNA + a 5'-end 5'-phospho-2'-deoxyribonucleoside-DNA + H(+)</text>
        <dbReference type="Rhea" id="RHEA:66592"/>
        <dbReference type="Rhea" id="RHEA-COMP:13180"/>
        <dbReference type="Rhea" id="RHEA-COMP:16897"/>
        <dbReference type="Rhea" id="RHEA-COMP:17067"/>
        <dbReference type="ChEBI" id="CHEBI:15378"/>
        <dbReference type="ChEBI" id="CHEBI:136412"/>
        <dbReference type="ChEBI" id="CHEBI:157695"/>
        <dbReference type="ChEBI" id="CHEBI:167181"/>
        <dbReference type="EC" id="4.2.99.18"/>
    </reaction>
</comment>
<name>A0A9D2I9Z3_9FIRM</name>
<dbReference type="EMBL" id="DWYY01000185">
    <property type="protein sequence ID" value="HJA94584.1"/>
    <property type="molecule type" value="Genomic_DNA"/>
</dbReference>
<keyword evidence="11 12" id="KW-0326">Glycosidase</keyword>
<dbReference type="InterPro" id="IPR003265">
    <property type="entry name" value="HhH-GPD_domain"/>
</dbReference>
<dbReference type="GO" id="GO:0006285">
    <property type="term" value="P:base-excision repair, AP site formation"/>
    <property type="evidence" value="ECO:0007669"/>
    <property type="project" value="TreeGrafter"/>
</dbReference>
<dbReference type="InterPro" id="IPR003651">
    <property type="entry name" value="Endonuclease3_FeS-loop_motif"/>
</dbReference>
<evidence type="ECO:0000313" key="14">
    <source>
        <dbReference type="EMBL" id="HJA94584.1"/>
    </source>
</evidence>
<dbReference type="InterPro" id="IPR011257">
    <property type="entry name" value="DNA_glycosylase"/>
</dbReference>
<organism evidence="14 15">
    <name type="scientific">Candidatus Eisenbergiella merdipullorum</name>
    <dbReference type="NCBI Taxonomy" id="2838553"/>
    <lineage>
        <taxon>Bacteria</taxon>
        <taxon>Bacillati</taxon>
        <taxon>Bacillota</taxon>
        <taxon>Clostridia</taxon>
        <taxon>Lachnospirales</taxon>
        <taxon>Lachnospiraceae</taxon>
        <taxon>Eisenbergiella</taxon>
    </lineage>
</organism>
<dbReference type="Proteomes" id="UP000886858">
    <property type="component" value="Unassembled WGS sequence"/>
</dbReference>
<dbReference type="PROSITE" id="PS00764">
    <property type="entry name" value="ENDONUCLEASE_III_1"/>
    <property type="match status" value="1"/>
</dbReference>
<evidence type="ECO:0000259" key="13">
    <source>
        <dbReference type="SMART" id="SM00478"/>
    </source>
</evidence>
<dbReference type="EC" id="4.2.99.18" evidence="12"/>
<keyword evidence="7 12" id="KW-0411">Iron-sulfur</keyword>
<keyword evidence="14" id="KW-0540">Nuclease</keyword>
<dbReference type="PANTHER" id="PTHR10359">
    <property type="entry name" value="A/G-SPECIFIC ADENINE GLYCOSYLASE/ENDONUCLEASE III"/>
    <property type="match status" value="1"/>
</dbReference>
<dbReference type="SMART" id="SM00525">
    <property type="entry name" value="FES"/>
    <property type="match status" value="1"/>
</dbReference>
<reference evidence="14" key="2">
    <citation type="submission" date="2021-04" db="EMBL/GenBank/DDBJ databases">
        <authorList>
            <person name="Gilroy R."/>
        </authorList>
    </citation>
    <scope>NUCLEOTIDE SEQUENCE</scope>
    <source>
        <strain evidence="14">CHK179-7159</strain>
    </source>
</reference>
<evidence type="ECO:0000256" key="9">
    <source>
        <dbReference type="ARBA" id="ARBA00023204"/>
    </source>
</evidence>
<dbReference type="Gene3D" id="1.10.340.30">
    <property type="entry name" value="Hypothetical protein, domain 2"/>
    <property type="match status" value="1"/>
</dbReference>
<dbReference type="InterPro" id="IPR005759">
    <property type="entry name" value="Nth"/>
</dbReference>
<sequence>MRQKERVEKVLQLLDEHYGTEYICYLEHENAWQLLIATILSAQCTDARVNIVTRDLFQKYRSVEDFAGADLKELEQDIHATGFYHNKAKNIISCCQDLVNRFGGQVPRSLEDLTSLAGVGRKTANVIRGNIYNDPSIVVDTHVKRISNRLGFTKEEDPVKVEKDLMRVLPKDHWILYNMQIITLGRQLCRAQSPKCGECFLTEVCPYYEKTKKEAKKDRGIKE</sequence>
<evidence type="ECO:0000256" key="1">
    <source>
        <dbReference type="ARBA" id="ARBA00008343"/>
    </source>
</evidence>
<evidence type="ECO:0000256" key="8">
    <source>
        <dbReference type="ARBA" id="ARBA00023125"/>
    </source>
</evidence>
<dbReference type="PIRSF" id="PIRSF001435">
    <property type="entry name" value="Nth"/>
    <property type="match status" value="1"/>
</dbReference>
<dbReference type="InterPro" id="IPR004035">
    <property type="entry name" value="Endouclease-III_FeS-bd_BS"/>
</dbReference>
<comment type="caution">
    <text evidence="14">The sequence shown here is derived from an EMBL/GenBank/DDBJ whole genome shotgun (WGS) entry which is preliminary data.</text>
</comment>
<keyword evidence="3 12" id="KW-0479">Metal-binding</keyword>
<keyword evidence="5 12" id="KW-0378">Hydrolase</keyword>
<dbReference type="SMART" id="SM00478">
    <property type="entry name" value="ENDO3c"/>
    <property type="match status" value="1"/>
</dbReference>
<feature type="domain" description="HhH-GPD" evidence="13">
    <location>
        <begin position="40"/>
        <end position="187"/>
    </location>
</feature>
<dbReference type="HAMAP" id="MF_00942">
    <property type="entry name" value="Nth"/>
    <property type="match status" value="1"/>
</dbReference>
<gene>
    <name evidence="12 14" type="primary">nth</name>
    <name evidence="14" type="ORF">H9717_15980</name>
</gene>
<protein>
    <recommendedName>
        <fullName evidence="12">Endonuclease III</fullName>
        <ecNumber evidence="12">4.2.99.18</ecNumber>
    </recommendedName>
    <alternativeName>
        <fullName evidence="12">DNA-(apurinic or apyrimidinic site) lyase</fullName>
    </alternativeName>
</protein>
<keyword evidence="8 12" id="KW-0238">DNA-binding</keyword>
<evidence type="ECO:0000256" key="4">
    <source>
        <dbReference type="ARBA" id="ARBA00022763"/>
    </source>
</evidence>
<keyword evidence="14" id="KW-0255">Endonuclease</keyword>
<dbReference type="AlphaFoldDB" id="A0A9D2I9Z3"/>
<dbReference type="Pfam" id="PF10576">
    <property type="entry name" value="EndIII_4Fe-2S"/>
    <property type="match status" value="1"/>
</dbReference>
<evidence type="ECO:0000256" key="5">
    <source>
        <dbReference type="ARBA" id="ARBA00022801"/>
    </source>
</evidence>
<dbReference type="InterPro" id="IPR000445">
    <property type="entry name" value="HhH_motif"/>
</dbReference>
<dbReference type="PANTHER" id="PTHR10359:SF18">
    <property type="entry name" value="ENDONUCLEASE III"/>
    <property type="match status" value="1"/>
</dbReference>
<evidence type="ECO:0000256" key="2">
    <source>
        <dbReference type="ARBA" id="ARBA00022485"/>
    </source>
</evidence>
<evidence type="ECO:0000256" key="3">
    <source>
        <dbReference type="ARBA" id="ARBA00022723"/>
    </source>
</evidence>
<dbReference type="InterPro" id="IPR023170">
    <property type="entry name" value="HhH_base_excis_C"/>
</dbReference>
<proteinExistence type="inferred from homology"/>
<feature type="binding site" evidence="12">
    <location>
        <position position="205"/>
    </location>
    <ligand>
        <name>[4Fe-4S] cluster</name>
        <dbReference type="ChEBI" id="CHEBI:49883"/>
    </ligand>
</feature>
<dbReference type="Pfam" id="PF00730">
    <property type="entry name" value="HhH-GPD"/>
    <property type="match status" value="1"/>
</dbReference>
<keyword evidence="2 12" id="KW-0004">4Fe-4S</keyword>
<feature type="binding site" evidence="12">
    <location>
        <position position="196"/>
    </location>
    <ligand>
        <name>[4Fe-4S] cluster</name>
        <dbReference type="ChEBI" id="CHEBI:49883"/>
    </ligand>
</feature>
<feature type="binding site" evidence="12">
    <location>
        <position position="199"/>
    </location>
    <ligand>
        <name>[4Fe-4S] cluster</name>
        <dbReference type="ChEBI" id="CHEBI:49883"/>
    </ligand>
</feature>
<reference evidence="14" key="1">
    <citation type="journal article" date="2021" name="PeerJ">
        <title>Extensive microbial diversity within the chicken gut microbiome revealed by metagenomics and culture.</title>
        <authorList>
            <person name="Gilroy R."/>
            <person name="Ravi A."/>
            <person name="Getino M."/>
            <person name="Pursley I."/>
            <person name="Horton D.L."/>
            <person name="Alikhan N.F."/>
            <person name="Baker D."/>
            <person name="Gharbi K."/>
            <person name="Hall N."/>
            <person name="Watson M."/>
            <person name="Adriaenssens E.M."/>
            <person name="Foster-Nyarko E."/>
            <person name="Jarju S."/>
            <person name="Secka A."/>
            <person name="Antonio M."/>
            <person name="Oren A."/>
            <person name="Chaudhuri R.R."/>
            <person name="La Ragione R."/>
            <person name="Hildebrand F."/>
            <person name="Pallen M.J."/>
        </authorList>
    </citation>
    <scope>NUCLEOTIDE SEQUENCE</scope>
    <source>
        <strain evidence="14">CHK179-7159</strain>
    </source>
</reference>
<dbReference type="Gene3D" id="1.10.1670.10">
    <property type="entry name" value="Helix-hairpin-Helix base-excision DNA repair enzymes (C-terminal)"/>
    <property type="match status" value="1"/>
</dbReference>
<dbReference type="FunFam" id="1.10.1670.10:FF:000001">
    <property type="entry name" value="Endonuclease III"/>
    <property type="match status" value="1"/>
</dbReference>
<evidence type="ECO:0000256" key="6">
    <source>
        <dbReference type="ARBA" id="ARBA00023004"/>
    </source>
</evidence>
<evidence type="ECO:0000256" key="10">
    <source>
        <dbReference type="ARBA" id="ARBA00023239"/>
    </source>
</evidence>
<comment type="cofactor">
    <cofactor evidence="12">
        <name>[4Fe-4S] cluster</name>
        <dbReference type="ChEBI" id="CHEBI:49883"/>
    </cofactor>
    <text evidence="12">Binds 1 [4Fe-4S] cluster.</text>
</comment>
<dbReference type="GO" id="GO:0140078">
    <property type="term" value="F:class I DNA-(apurinic or apyrimidinic site) endonuclease activity"/>
    <property type="evidence" value="ECO:0007669"/>
    <property type="project" value="UniProtKB-EC"/>
</dbReference>